<comment type="caution">
    <text evidence="2">The sequence shown here is derived from an EMBL/GenBank/DDBJ whole genome shotgun (WGS) entry which is preliminary data.</text>
</comment>
<reference evidence="2 3" key="1">
    <citation type="submission" date="2019-05" db="EMBL/GenBank/DDBJ databases">
        <title>Another draft genome of Portunus trituberculatus and its Hox gene families provides insights of decapod evolution.</title>
        <authorList>
            <person name="Jeong J.-H."/>
            <person name="Song I."/>
            <person name="Kim S."/>
            <person name="Choi T."/>
            <person name="Kim D."/>
            <person name="Ryu S."/>
            <person name="Kim W."/>
        </authorList>
    </citation>
    <scope>NUCLEOTIDE SEQUENCE [LARGE SCALE GENOMIC DNA]</scope>
    <source>
        <tissue evidence="2">Muscle</tissue>
    </source>
</reference>
<protein>
    <submittedName>
        <fullName evidence="2">Uncharacterized protein</fullName>
    </submittedName>
</protein>
<feature type="signal peptide" evidence="1">
    <location>
        <begin position="1"/>
        <end position="19"/>
    </location>
</feature>
<evidence type="ECO:0000313" key="3">
    <source>
        <dbReference type="Proteomes" id="UP000324222"/>
    </source>
</evidence>
<evidence type="ECO:0000313" key="2">
    <source>
        <dbReference type="EMBL" id="MPC66733.1"/>
    </source>
</evidence>
<accession>A0A5B7H9B3</accession>
<proteinExistence type="predicted"/>
<dbReference type="EMBL" id="VSRR010025181">
    <property type="protein sequence ID" value="MPC66733.1"/>
    <property type="molecule type" value="Genomic_DNA"/>
</dbReference>
<gene>
    <name evidence="2" type="ORF">E2C01_060885</name>
</gene>
<keyword evidence="3" id="KW-1185">Reference proteome</keyword>
<name>A0A5B7H9B3_PORTR</name>
<evidence type="ECO:0000256" key="1">
    <source>
        <dbReference type="SAM" id="SignalP"/>
    </source>
</evidence>
<organism evidence="2 3">
    <name type="scientific">Portunus trituberculatus</name>
    <name type="common">Swimming crab</name>
    <name type="synonym">Neptunus trituberculatus</name>
    <dbReference type="NCBI Taxonomy" id="210409"/>
    <lineage>
        <taxon>Eukaryota</taxon>
        <taxon>Metazoa</taxon>
        <taxon>Ecdysozoa</taxon>
        <taxon>Arthropoda</taxon>
        <taxon>Crustacea</taxon>
        <taxon>Multicrustacea</taxon>
        <taxon>Malacostraca</taxon>
        <taxon>Eumalacostraca</taxon>
        <taxon>Eucarida</taxon>
        <taxon>Decapoda</taxon>
        <taxon>Pleocyemata</taxon>
        <taxon>Brachyura</taxon>
        <taxon>Eubrachyura</taxon>
        <taxon>Portunoidea</taxon>
        <taxon>Portunidae</taxon>
        <taxon>Portuninae</taxon>
        <taxon>Portunus</taxon>
    </lineage>
</organism>
<dbReference type="Proteomes" id="UP000324222">
    <property type="component" value="Unassembled WGS sequence"/>
</dbReference>
<sequence length="43" mass="4868">MSAHLSMCLAYHFVYLLDCSSVTQWSACGLLNQCDFTTKHPPF</sequence>
<keyword evidence="1" id="KW-0732">Signal</keyword>
<feature type="chain" id="PRO_5022936951" evidence="1">
    <location>
        <begin position="20"/>
        <end position="43"/>
    </location>
</feature>
<dbReference type="AlphaFoldDB" id="A0A5B7H9B3"/>